<dbReference type="EMBL" id="HACG01050647">
    <property type="protein sequence ID" value="CEK97512.1"/>
    <property type="molecule type" value="Transcribed_RNA"/>
</dbReference>
<gene>
    <name evidence="1" type="primary">ORF215991</name>
</gene>
<reference evidence="1" key="1">
    <citation type="submission" date="2014-12" db="EMBL/GenBank/DDBJ databases">
        <title>Insight into the proteome of Arion vulgaris.</title>
        <authorList>
            <person name="Aradska J."/>
            <person name="Bulat T."/>
            <person name="Smidak R."/>
            <person name="Sarate P."/>
            <person name="Gangsoo J."/>
            <person name="Sialana F."/>
            <person name="Bilban M."/>
            <person name="Lubec G."/>
        </authorList>
    </citation>
    <scope>NUCLEOTIDE SEQUENCE</scope>
    <source>
        <tissue evidence="1">Skin</tissue>
    </source>
</reference>
<evidence type="ECO:0000313" key="1">
    <source>
        <dbReference type="EMBL" id="CEK97512.1"/>
    </source>
</evidence>
<sequence length="80" mass="9098">MPSAARQRLPVDLWRSGHRKPLCGSPVPFYHTQEIQASPGHCDAFQEDKQKNCHGDKFHFKSPRKQTIATGRGSPKFVIR</sequence>
<dbReference type="AlphaFoldDB" id="A0A0B7BX77"/>
<feature type="non-terminal residue" evidence="1">
    <location>
        <position position="80"/>
    </location>
</feature>
<name>A0A0B7BX77_9EUPU</name>
<protein>
    <submittedName>
        <fullName evidence="1">Uncharacterized protein</fullName>
    </submittedName>
</protein>
<accession>A0A0B7BX77</accession>
<proteinExistence type="predicted"/>
<organism evidence="1">
    <name type="scientific">Arion vulgaris</name>
    <dbReference type="NCBI Taxonomy" id="1028688"/>
    <lineage>
        <taxon>Eukaryota</taxon>
        <taxon>Metazoa</taxon>
        <taxon>Spiralia</taxon>
        <taxon>Lophotrochozoa</taxon>
        <taxon>Mollusca</taxon>
        <taxon>Gastropoda</taxon>
        <taxon>Heterobranchia</taxon>
        <taxon>Euthyneura</taxon>
        <taxon>Panpulmonata</taxon>
        <taxon>Eupulmonata</taxon>
        <taxon>Stylommatophora</taxon>
        <taxon>Helicina</taxon>
        <taxon>Arionoidea</taxon>
        <taxon>Arionidae</taxon>
        <taxon>Arion</taxon>
    </lineage>
</organism>